<accession>A0A0F3QBI1</accession>
<name>A0A0F3QBI1_RICBE</name>
<dbReference type="AlphaFoldDB" id="A0A0F3QBI1"/>
<gene>
    <name evidence="1" type="ORF">RBEAN4_0897</name>
</gene>
<sequence>MLNQINHTSKAILFLLPPYNTKSEKISYDTNLSCKKSNLTLIKIIKAKNYYDYKAFVTLIYTVIKHPDKPIIVIIDEDILNTVENTIMWAVLGTLITAKLIIVATYERDQSNIKLIELTKDENRFLEFSAYCFKTYYYINWEKKIKKIKANARKNNNSIIRAKELKLSE</sequence>
<dbReference type="PATRIC" id="fig|1359193.3.peg.869"/>
<organism evidence="1 2">
    <name type="scientific">Rickettsia bellii str. RML An4</name>
    <dbReference type="NCBI Taxonomy" id="1359193"/>
    <lineage>
        <taxon>Bacteria</taxon>
        <taxon>Pseudomonadati</taxon>
        <taxon>Pseudomonadota</taxon>
        <taxon>Alphaproteobacteria</taxon>
        <taxon>Rickettsiales</taxon>
        <taxon>Rickettsiaceae</taxon>
        <taxon>Rickettsieae</taxon>
        <taxon>Rickettsia</taxon>
        <taxon>belli group</taxon>
    </lineage>
</organism>
<dbReference type="RefSeq" id="WP_011477562.1">
    <property type="nucleotide sequence ID" value="NZ_LAOI01000001.1"/>
</dbReference>
<keyword evidence="2" id="KW-1185">Reference proteome</keyword>
<dbReference type="EMBL" id="LAOI01000001">
    <property type="protein sequence ID" value="KJV89908.1"/>
    <property type="molecule type" value="Genomic_DNA"/>
</dbReference>
<proteinExistence type="predicted"/>
<reference evidence="1 2" key="1">
    <citation type="submission" date="2015-02" db="EMBL/GenBank/DDBJ databases">
        <title>Genome Sequencing of Rickettsiales.</title>
        <authorList>
            <person name="Daugherty S.C."/>
            <person name="Su Q."/>
            <person name="Abolude K."/>
            <person name="Beier-Sexton M."/>
            <person name="Carlyon J.A."/>
            <person name="Carter R."/>
            <person name="Day N.P."/>
            <person name="Dumler S.J."/>
            <person name="Dyachenko V."/>
            <person name="Godinez A."/>
            <person name="Kurtti T.J."/>
            <person name="Lichay M."/>
            <person name="Mullins K.E."/>
            <person name="Ott S."/>
            <person name="Pappas-Brown V."/>
            <person name="Paris D.H."/>
            <person name="Patel P."/>
            <person name="Richards A.L."/>
            <person name="Sadzewicz L."/>
            <person name="Sears K."/>
            <person name="Seidman D."/>
            <person name="Sengamalay N."/>
            <person name="Stenos J."/>
            <person name="Tallon L.J."/>
            <person name="Vincent G."/>
            <person name="Fraser C.M."/>
            <person name="Munderloh U."/>
            <person name="Dunning-Hotopp J.C."/>
        </authorList>
    </citation>
    <scope>NUCLEOTIDE SEQUENCE [LARGE SCALE GENOMIC DNA]</scope>
    <source>
        <strain evidence="1 2">RML An4</strain>
    </source>
</reference>
<comment type="caution">
    <text evidence="1">The sequence shown here is derived from an EMBL/GenBank/DDBJ whole genome shotgun (WGS) entry which is preliminary data.</text>
</comment>
<dbReference type="Proteomes" id="UP000033661">
    <property type="component" value="Unassembled WGS sequence"/>
</dbReference>
<protein>
    <submittedName>
        <fullName evidence="1">Uncharacterized protein</fullName>
    </submittedName>
</protein>
<evidence type="ECO:0000313" key="2">
    <source>
        <dbReference type="Proteomes" id="UP000033661"/>
    </source>
</evidence>
<evidence type="ECO:0000313" key="1">
    <source>
        <dbReference type="EMBL" id="KJV89908.1"/>
    </source>
</evidence>